<proteinExistence type="predicted"/>
<dbReference type="Proteomes" id="UP001432322">
    <property type="component" value="Unassembled WGS sequence"/>
</dbReference>
<reference evidence="1" key="1">
    <citation type="submission" date="2023-10" db="EMBL/GenBank/DDBJ databases">
        <title>Genome assembly of Pristionchus species.</title>
        <authorList>
            <person name="Yoshida K."/>
            <person name="Sommer R.J."/>
        </authorList>
    </citation>
    <scope>NUCLEOTIDE SEQUENCE</scope>
    <source>
        <strain evidence="1">RS5133</strain>
    </source>
</reference>
<comment type="caution">
    <text evidence="1">The sequence shown here is derived from an EMBL/GenBank/DDBJ whole genome shotgun (WGS) entry which is preliminary data.</text>
</comment>
<gene>
    <name evidence="1" type="ORF">PFISCL1PPCAC_9340</name>
</gene>
<organism evidence="1 2">
    <name type="scientific">Pristionchus fissidentatus</name>
    <dbReference type="NCBI Taxonomy" id="1538716"/>
    <lineage>
        <taxon>Eukaryota</taxon>
        <taxon>Metazoa</taxon>
        <taxon>Ecdysozoa</taxon>
        <taxon>Nematoda</taxon>
        <taxon>Chromadorea</taxon>
        <taxon>Rhabditida</taxon>
        <taxon>Rhabditina</taxon>
        <taxon>Diplogasteromorpha</taxon>
        <taxon>Diplogasteroidea</taxon>
        <taxon>Neodiplogasteridae</taxon>
        <taxon>Pristionchus</taxon>
    </lineage>
</organism>
<feature type="non-terminal residue" evidence="1">
    <location>
        <position position="65"/>
    </location>
</feature>
<protein>
    <submittedName>
        <fullName evidence="1">Uncharacterized protein</fullName>
    </submittedName>
</protein>
<accession>A0AAV5VIE9</accession>
<keyword evidence="2" id="KW-1185">Reference proteome</keyword>
<dbReference type="EMBL" id="BTSY01000003">
    <property type="protein sequence ID" value="GMT18043.1"/>
    <property type="molecule type" value="Genomic_DNA"/>
</dbReference>
<evidence type="ECO:0000313" key="2">
    <source>
        <dbReference type="Proteomes" id="UP001432322"/>
    </source>
</evidence>
<feature type="non-terminal residue" evidence="1">
    <location>
        <position position="1"/>
    </location>
</feature>
<sequence length="65" mass="7447">VVTHTGHDAMHDLLEGCVRVEIRRLLSHLHSQGIKYDKVDDFIQSFPYGRNDRPDKPSMLCVSRG</sequence>
<dbReference type="AlphaFoldDB" id="A0AAV5VIE9"/>
<evidence type="ECO:0000313" key="1">
    <source>
        <dbReference type="EMBL" id="GMT18043.1"/>
    </source>
</evidence>
<name>A0AAV5VIE9_9BILA</name>